<name>A0A7I8J033_SPIIN</name>
<dbReference type="AlphaFoldDB" id="A0A7I8J033"/>
<reference evidence="1 2" key="1">
    <citation type="submission" date="2019-12" db="EMBL/GenBank/DDBJ databases">
        <authorList>
            <person name="Scholz U."/>
            <person name="Mascher M."/>
            <person name="Fiebig A."/>
        </authorList>
    </citation>
    <scope>NUCLEOTIDE SEQUENCE</scope>
</reference>
<gene>
    <name evidence="1" type="ORF">SI7747_07009045</name>
</gene>
<evidence type="ECO:0000313" key="1">
    <source>
        <dbReference type="EMBL" id="CAA2623097.1"/>
    </source>
</evidence>
<sequence>MSNSSNRIMAINHLKKTETSTLTKVWENGDAWM</sequence>
<protein>
    <submittedName>
        <fullName evidence="1">Uncharacterized protein</fullName>
    </submittedName>
</protein>
<proteinExistence type="predicted"/>
<dbReference type="EMBL" id="CACRZD030000007">
    <property type="protein sequence ID" value="CAA6662660.1"/>
    <property type="molecule type" value="Genomic_DNA"/>
</dbReference>
<keyword evidence="2" id="KW-1185">Reference proteome</keyword>
<dbReference type="Proteomes" id="UP001189122">
    <property type="component" value="Unassembled WGS sequence"/>
</dbReference>
<dbReference type="EMBL" id="LR743594">
    <property type="protein sequence ID" value="CAA2623097.1"/>
    <property type="molecule type" value="Genomic_DNA"/>
</dbReference>
<organism evidence="1">
    <name type="scientific">Spirodela intermedia</name>
    <name type="common">Intermediate duckweed</name>
    <dbReference type="NCBI Taxonomy" id="51605"/>
    <lineage>
        <taxon>Eukaryota</taxon>
        <taxon>Viridiplantae</taxon>
        <taxon>Streptophyta</taxon>
        <taxon>Embryophyta</taxon>
        <taxon>Tracheophyta</taxon>
        <taxon>Spermatophyta</taxon>
        <taxon>Magnoliopsida</taxon>
        <taxon>Liliopsida</taxon>
        <taxon>Araceae</taxon>
        <taxon>Lemnoideae</taxon>
        <taxon>Spirodela</taxon>
    </lineage>
</organism>
<accession>A0A7I8J033</accession>
<evidence type="ECO:0000313" key="2">
    <source>
        <dbReference type="Proteomes" id="UP001189122"/>
    </source>
</evidence>